<dbReference type="Proteomes" id="UP001221757">
    <property type="component" value="Unassembled WGS sequence"/>
</dbReference>
<organism evidence="1 2">
    <name type="scientific">Mycena rosella</name>
    <name type="common">Pink bonnet</name>
    <name type="synonym">Agaricus rosellus</name>
    <dbReference type="NCBI Taxonomy" id="1033263"/>
    <lineage>
        <taxon>Eukaryota</taxon>
        <taxon>Fungi</taxon>
        <taxon>Dikarya</taxon>
        <taxon>Basidiomycota</taxon>
        <taxon>Agaricomycotina</taxon>
        <taxon>Agaricomycetes</taxon>
        <taxon>Agaricomycetidae</taxon>
        <taxon>Agaricales</taxon>
        <taxon>Marasmiineae</taxon>
        <taxon>Mycenaceae</taxon>
        <taxon>Mycena</taxon>
    </lineage>
</organism>
<evidence type="ECO:0000313" key="2">
    <source>
        <dbReference type="Proteomes" id="UP001221757"/>
    </source>
</evidence>
<sequence>MVRGTHGRSQWRPDWRPTAWRRRRPGWRLTARDAVIGCLQRGRHLHSRPL</sequence>
<feature type="non-terminal residue" evidence="1">
    <location>
        <position position="1"/>
    </location>
</feature>
<proteinExistence type="predicted"/>
<dbReference type="AlphaFoldDB" id="A0AAD7GCN3"/>
<keyword evidence="2" id="KW-1185">Reference proteome</keyword>
<reference evidence="1" key="1">
    <citation type="submission" date="2023-03" db="EMBL/GenBank/DDBJ databases">
        <title>Massive genome expansion in bonnet fungi (Mycena s.s.) driven by repeated elements and novel gene families across ecological guilds.</title>
        <authorList>
            <consortium name="Lawrence Berkeley National Laboratory"/>
            <person name="Harder C.B."/>
            <person name="Miyauchi S."/>
            <person name="Viragh M."/>
            <person name="Kuo A."/>
            <person name="Thoen E."/>
            <person name="Andreopoulos B."/>
            <person name="Lu D."/>
            <person name="Skrede I."/>
            <person name="Drula E."/>
            <person name="Henrissat B."/>
            <person name="Morin E."/>
            <person name="Kohler A."/>
            <person name="Barry K."/>
            <person name="LaButti K."/>
            <person name="Morin E."/>
            <person name="Salamov A."/>
            <person name="Lipzen A."/>
            <person name="Mereny Z."/>
            <person name="Hegedus B."/>
            <person name="Baldrian P."/>
            <person name="Stursova M."/>
            <person name="Weitz H."/>
            <person name="Taylor A."/>
            <person name="Grigoriev I.V."/>
            <person name="Nagy L.G."/>
            <person name="Martin F."/>
            <person name="Kauserud H."/>
        </authorList>
    </citation>
    <scope>NUCLEOTIDE SEQUENCE</scope>
    <source>
        <strain evidence="1">CBHHK067</strain>
    </source>
</reference>
<evidence type="ECO:0000313" key="1">
    <source>
        <dbReference type="EMBL" id="KAJ7677207.1"/>
    </source>
</evidence>
<protein>
    <submittedName>
        <fullName evidence="1">Uncharacterized protein</fullName>
    </submittedName>
</protein>
<accession>A0AAD7GCN3</accession>
<dbReference type="EMBL" id="JARKIE010000141">
    <property type="protein sequence ID" value="KAJ7677207.1"/>
    <property type="molecule type" value="Genomic_DNA"/>
</dbReference>
<name>A0AAD7GCN3_MYCRO</name>
<comment type="caution">
    <text evidence="1">The sequence shown here is derived from an EMBL/GenBank/DDBJ whole genome shotgun (WGS) entry which is preliminary data.</text>
</comment>
<gene>
    <name evidence="1" type="ORF">B0H17DRAFT_1334430</name>
</gene>